<evidence type="ECO:0000313" key="3">
    <source>
        <dbReference type="Proteomes" id="UP000887013"/>
    </source>
</evidence>
<feature type="compositionally biased region" description="Basic and acidic residues" evidence="1">
    <location>
        <begin position="47"/>
        <end position="59"/>
    </location>
</feature>
<dbReference type="EMBL" id="BMAW01111436">
    <property type="protein sequence ID" value="GFT47937.1"/>
    <property type="molecule type" value="Genomic_DNA"/>
</dbReference>
<name>A0A8X6TUK7_NEPPI</name>
<organism evidence="2 3">
    <name type="scientific">Nephila pilipes</name>
    <name type="common">Giant wood spider</name>
    <name type="synonym">Nephila maculata</name>
    <dbReference type="NCBI Taxonomy" id="299642"/>
    <lineage>
        <taxon>Eukaryota</taxon>
        <taxon>Metazoa</taxon>
        <taxon>Ecdysozoa</taxon>
        <taxon>Arthropoda</taxon>
        <taxon>Chelicerata</taxon>
        <taxon>Arachnida</taxon>
        <taxon>Araneae</taxon>
        <taxon>Araneomorphae</taxon>
        <taxon>Entelegynae</taxon>
        <taxon>Araneoidea</taxon>
        <taxon>Nephilidae</taxon>
        <taxon>Nephila</taxon>
    </lineage>
</organism>
<evidence type="ECO:0000256" key="1">
    <source>
        <dbReference type="SAM" id="MobiDB-lite"/>
    </source>
</evidence>
<dbReference type="Proteomes" id="UP000887013">
    <property type="component" value="Unassembled WGS sequence"/>
</dbReference>
<reference evidence="2" key="1">
    <citation type="submission" date="2020-08" db="EMBL/GenBank/DDBJ databases">
        <title>Multicomponent nature underlies the extraordinary mechanical properties of spider dragline silk.</title>
        <authorList>
            <person name="Kono N."/>
            <person name="Nakamura H."/>
            <person name="Mori M."/>
            <person name="Yoshida Y."/>
            <person name="Ohtoshi R."/>
            <person name="Malay A.D."/>
            <person name="Moran D.A.P."/>
            <person name="Tomita M."/>
            <person name="Numata K."/>
            <person name="Arakawa K."/>
        </authorList>
    </citation>
    <scope>NUCLEOTIDE SEQUENCE</scope>
</reference>
<sequence>QMWNIRVHSKEKGQETKFNQDVCESSFHPEDKPEDISFSTISRAQLPRKEKPKMLKEEPCSSSSHETQSKEKVCNPDNQHCESDPETHAESKEYFEENLFKVQYKDIVLKFVMPK</sequence>
<feature type="compositionally biased region" description="Basic and acidic residues" evidence="1">
    <location>
        <begin position="67"/>
        <end position="89"/>
    </location>
</feature>
<evidence type="ECO:0000313" key="2">
    <source>
        <dbReference type="EMBL" id="GFT47937.1"/>
    </source>
</evidence>
<accession>A0A8X6TUK7</accession>
<feature type="region of interest" description="Disordered" evidence="1">
    <location>
        <begin position="1"/>
        <end position="89"/>
    </location>
</feature>
<proteinExistence type="predicted"/>
<comment type="caution">
    <text evidence="2">The sequence shown here is derived from an EMBL/GenBank/DDBJ whole genome shotgun (WGS) entry which is preliminary data.</text>
</comment>
<protein>
    <submittedName>
        <fullName evidence="2">Uncharacterized protein</fullName>
    </submittedName>
</protein>
<feature type="non-terminal residue" evidence="2">
    <location>
        <position position="1"/>
    </location>
</feature>
<dbReference type="AlphaFoldDB" id="A0A8X6TUK7"/>
<gene>
    <name evidence="2" type="ORF">NPIL_474501</name>
</gene>
<keyword evidence="3" id="KW-1185">Reference proteome</keyword>